<dbReference type="SMART" id="SM00060">
    <property type="entry name" value="FN3"/>
    <property type="match status" value="2"/>
</dbReference>
<keyword evidence="3" id="KW-1003">Cell membrane</keyword>
<dbReference type="AlphaFoldDB" id="A0A4Z2BVT7"/>
<keyword evidence="12" id="KW-1015">Disulfide bond</keyword>
<evidence type="ECO:0000256" key="15">
    <source>
        <dbReference type="ARBA" id="ARBA00023319"/>
    </source>
</evidence>
<evidence type="ECO:0000256" key="2">
    <source>
        <dbReference type="ARBA" id="ARBA00006692"/>
    </source>
</evidence>
<keyword evidence="7" id="KW-0677">Repeat</keyword>
<evidence type="ECO:0000256" key="13">
    <source>
        <dbReference type="ARBA" id="ARBA00023170"/>
    </source>
</evidence>
<dbReference type="InterPro" id="IPR007110">
    <property type="entry name" value="Ig-like_dom"/>
</dbReference>
<keyword evidence="4" id="KW-0597">Phosphoprotein</keyword>
<evidence type="ECO:0000256" key="3">
    <source>
        <dbReference type="ARBA" id="ARBA00022475"/>
    </source>
</evidence>
<dbReference type="GO" id="GO:0006909">
    <property type="term" value="P:phagocytosis"/>
    <property type="evidence" value="ECO:0007669"/>
    <property type="project" value="TreeGrafter"/>
</dbReference>
<protein>
    <recommendedName>
        <fullName evidence="23">Receptor protein-tyrosine kinase</fullName>
    </recommendedName>
</protein>
<evidence type="ECO:0000256" key="10">
    <source>
        <dbReference type="ARBA" id="ARBA00022989"/>
    </source>
</evidence>
<dbReference type="SMART" id="SM00219">
    <property type="entry name" value="TyrKc"/>
    <property type="match status" value="1"/>
</dbReference>
<dbReference type="GO" id="GO:0016477">
    <property type="term" value="P:cell migration"/>
    <property type="evidence" value="ECO:0007669"/>
    <property type="project" value="TreeGrafter"/>
</dbReference>
<feature type="domain" description="Fibronectin type-III" evidence="20">
    <location>
        <begin position="304"/>
        <end position="395"/>
    </location>
</feature>
<dbReference type="SUPFAM" id="SSF48726">
    <property type="entry name" value="Immunoglobulin"/>
    <property type="match status" value="2"/>
</dbReference>
<evidence type="ECO:0000256" key="17">
    <source>
        <dbReference type="SAM" id="Phobius"/>
    </source>
</evidence>
<keyword evidence="9" id="KW-0067">ATP-binding</keyword>
<dbReference type="GO" id="GO:0005886">
    <property type="term" value="C:plasma membrane"/>
    <property type="evidence" value="ECO:0007669"/>
    <property type="project" value="UniProtKB-SubCell"/>
</dbReference>
<feature type="chain" id="PRO_5021445748" description="Receptor protein-tyrosine kinase" evidence="18">
    <location>
        <begin position="20"/>
        <end position="723"/>
    </location>
</feature>
<evidence type="ECO:0000256" key="5">
    <source>
        <dbReference type="ARBA" id="ARBA00022692"/>
    </source>
</evidence>
<dbReference type="PANTHER" id="PTHR24416:SF279">
    <property type="entry name" value="TYROSINE-PROTEIN KINASE RECEPTOR TYRO3"/>
    <property type="match status" value="1"/>
</dbReference>
<evidence type="ECO:0000256" key="4">
    <source>
        <dbReference type="ARBA" id="ARBA00022553"/>
    </source>
</evidence>
<dbReference type="CDD" id="cd00063">
    <property type="entry name" value="FN3"/>
    <property type="match status" value="2"/>
</dbReference>
<dbReference type="GO" id="GO:0005524">
    <property type="term" value="F:ATP binding"/>
    <property type="evidence" value="ECO:0007669"/>
    <property type="project" value="UniProtKB-KW"/>
</dbReference>
<evidence type="ECO:0000256" key="9">
    <source>
        <dbReference type="ARBA" id="ARBA00022840"/>
    </source>
</evidence>
<keyword evidence="15" id="KW-0393">Immunoglobulin domain</keyword>
<gene>
    <name evidence="21" type="ORF">fugu_016789</name>
</gene>
<keyword evidence="11 17" id="KW-0472">Membrane</keyword>
<feature type="domain" description="Fibronectin type-III" evidence="20">
    <location>
        <begin position="204"/>
        <end position="299"/>
    </location>
</feature>
<dbReference type="GO" id="GO:0043235">
    <property type="term" value="C:receptor complex"/>
    <property type="evidence" value="ECO:0007669"/>
    <property type="project" value="TreeGrafter"/>
</dbReference>
<dbReference type="GO" id="GO:0007399">
    <property type="term" value="P:nervous system development"/>
    <property type="evidence" value="ECO:0007669"/>
    <property type="project" value="TreeGrafter"/>
</dbReference>
<dbReference type="FunFam" id="2.60.40.10:FF:000296">
    <property type="entry name" value="Tyrosine-protein kinase receptor TYRO3"/>
    <property type="match status" value="1"/>
</dbReference>
<evidence type="ECO:0000256" key="7">
    <source>
        <dbReference type="ARBA" id="ARBA00022737"/>
    </source>
</evidence>
<dbReference type="Proteomes" id="UP000516260">
    <property type="component" value="Chromosome 18"/>
</dbReference>
<feature type="transmembrane region" description="Helical" evidence="17">
    <location>
        <begin position="403"/>
        <end position="424"/>
    </location>
</feature>
<feature type="region of interest" description="Disordered" evidence="16">
    <location>
        <begin position="689"/>
        <end position="717"/>
    </location>
</feature>
<evidence type="ECO:0000313" key="22">
    <source>
        <dbReference type="Proteomes" id="UP000516260"/>
    </source>
</evidence>
<keyword evidence="5 17" id="KW-0812">Transmembrane</keyword>
<dbReference type="PROSITE" id="PS50835">
    <property type="entry name" value="IG_LIKE"/>
    <property type="match status" value="2"/>
</dbReference>
<dbReference type="Gene3D" id="2.60.40.10">
    <property type="entry name" value="Immunoglobulins"/>
    <property type="match status" value="4"/>
</dbReference>
<evidence type="ECO:0000256" key="12">
    <source>
        <dbReference type="ARBA" id="ARBA00023157"/>
    </source>
</evidence>
<dbReference type="PROSITE" id="PS50853">
    <property type="entry name" value="FN3"/>
    <property type="match status" value="2"/>
</dbReference>
<dbReference type="SMART" id="SM00409">
    <property type="entry name" value="IG"/>
    <property type="match status" value="2"/>
</dbReference>
<dbReference type="SMART" id="SM00408">
    <property type="entry name" value="IGc2"/>
    <property type="match status" value="1"/>
</dbReference>
<organism evidence="21 22">
    <name type="scientific">Takifugu bimaculatus</name>
    <dbReference type="NCBI Taxonomy" id="433685"/>
    <lineage>
        <taxon>Eukaryota</taxon>
        <taxon>Metazoa</taxon>
        <taxon>Chordata</taxon>
        <taxon>Craniata</taxon>
        <taxon>Vertebrata</taxon>
        <taxon>Euteleostomi</taxon>
        <taxon>Actinopterygii</taxon>
        <taxon>Neopterygii</taxon>
        <taxon>Teleostei</taxon>
        <taxon>Neoteleostei</taxon>
        <taxon>Acanthomorphata</taxon>
        <taxon>Eupercaria</taxon>
        <taxon>Tetraodontiformes</taxon>
        <taxon>Tetradontoidea</taxon>
        <taxon>Tetraodontidae</taxon>
        <taxon>Takifugu</taxon>
    </lineage>
</organism>
<comment type="subcellular location">
    <subcellularLocation>
        <location evidence="1">Cell membrane</location>
        <topology evidence="1">Single-pass type I membrane protein</topology>
    </subcellularLocation>
</comment>
<keyword evidence="14" id="KW-0325">Glycoprotein</keyword>
<evidence type="ECO:0000256" key="6">
    <source>
        <dbReference type="ARBA" id="ARBA00022729"/>
    </source>
</evidence>
<dbReference type="InterPro" id="IPR036116">
    <property type="entry name" value="FN3_sf"/>
</dbReference>
<dbReference type="Pfam" id="PF07714">
    <property type="entry name" value="PK_Tyr_Ser-Thr"/>
    <property type="match status" value="2"/>
</dbReference>
<keyword evidence="22" id="KW-1185">Reference proteome</keyword>
<keyword evidence="13" id="KW-0675">Receptor</keyword>
<dbReference type="Pfam" id="PF00041">
    <property type="entry name" value="fn3"/>
    <property type="match status" value="1"/>
</dbReference>
<evidence type="ECO:0000256" key="18">
    <source>
        <dbReference type="SAM" id="SignalP"/>
    </source>
</evidence>
<reference evidence="21 22" key="1">
    <citation type="submission" date="2019-04" db="EMBL/GenBank/DDBJ databases">
        <title>The sequence and de novo assembly of Takifugu bimaculatus genome using PacBio and Hi-C technologies.</title>
        <authorList>
            <person name="Xu P."/>
            <person name="Liu B."/>
            <person name="Zhou Z."/>
        </authorList>
    </citation>
    <scope>NUCLEOTIDE SEQUENCE [LARGE SCALE GENOMIC DNA]</scope>
    <source>
        <strain evidence="21">TB-2018</strain>
        <tissue evidence="21">Muscle</tissue>
    </source>
</reference>
<evidence type="ECO:0000256" key="14">
    <source>
        <dbReference type="ARBA" id="ARBA00023180"/>
    </source>
</evidence>
<dbReference type="SUPFAM" id="SSF56112">
    <property type="entry name" value="Protein kinase-like (PK-like)"/>
    <property type="match status" value="1"/>
</dbReference>
<dbReference type="InterPro" id="IPR003961">
    <property type="entry name" value="FN3_dom"/>
</dbReference>
<dbReference type="InterPro" id="IPR011009">
    <property type="entry name" value="Kinase-like_dom_sf"/>
</dbReference>
<evidence type="ECO:0000256" key="8">
    <source>
        <dbReference type="ARBA" id="ARBA00022741"/>
    </source>
</evidence>
<dbReference type="Pfam" id="PF07679">
    <property type="entry name" value="I-set"/>
    <property type="match status" value="1"/>
</dbReference>
<comment type="similarity">
    <text evidence="2">Belongs to the protein kinase superfamily. CAMK Ser/Thr protein kinase family.</text>
</comment>
<dbReference type="GO" id="GO:0004714">
    <property type="term" value="F:transmembrane receptor protein tyrosine kinase activity"/>
    <property type="evidence" value="ECO:0007669"/>
    <property type="project" value="TreeGrafter"/>
</dbReference>
<dbReference type="InterPro" id="IPR013783">
    <property type="entry name" value="Ig-like_fold"/>
</dbReference>
<keyword evidence="10 17" id="KW-1133">Transmembrane helix</keyword>
<dbReference type="PANTHER" id="PTHR24416">
    <property type="entry name" value="TYROSINE-PROTEIN KINASE RECEPTOR"/>
    <property type="match status" value="1"/>
</dbReference>
<dbReference type="InterPro" id="IPR036179">
    <property type="entry name" value="Ig-like_dom_sf"/>
</dbReference>
<dbReference type="InterPro" id="IPR050122">
    <property type="entry name" value="RTK"/>
</dbReference>
<dbReference type="InterPro" id="IPR003598">
    <property type="entry name" value="Ig_sub2"/>
</dbReference>
<sequence>MMFVWILILLLGSHERALGNGVLFTKHPANQTVSQGNSIQLGCAVQGVTEPDIVWMKDGEKLYSTDQMFITVGEQHWETFHSVKSVHQHDAGQYWCEVEHQGQTLSSNSAWITVEGVPHFIQEPQDVSVFPNVPFNLTCAAVGPPGPVEVLWWFGGAQMGEPRPSPSVLLVQGVNDSLKFYCEAKNTRGISVSRTGTVHIKVLPAAPVQLQVLSTVDNVTLSWKPGFNGHSELSACNIQVLMRSPRRLELPQQKVLVPPHLHVLSGINSHSNYSVRVSCVNEVGASPFSHWLQFQTPESVPSEAPRNLTFELSDDQLLLSWAVLQQEELHGNLLAYKVQWTLGGEAQEPLLFKENLAHLSGGGRFFNSSFQVSACTSVGCGPWSTPVMVLPTSVQLQGQRSHMWVGLLFGVLVATVVGLLLSVLARHRGKDTPFGLGINNDLKNKLQDVLIPERLLTLGHMLGKGVSLQRRPGQRLPDLNLQTLLHFMLDVARGMAYLSSRSIIHRDLAARNCIAYSSSNAFRLTWAFGVTMWEIITRGQTPYPGVENSEIYEFLIKGERLKKPAECRDDIYELMHSCWSPVPKCRPSFQQLVLQLEALAHSLSPTPPLREPLHYVNLEDNETEMESGPRVPPSEEEATLGAGTLSWSVPWQHETEDGAADWLMVGSGAAHAIGGDYRYIIGPCGVPGEEEQQNGRAGLMREESGNGLQEDVKDEDDDVIIHV</sequence>
<accession>A0A4Z2BVT7</accession>
<dbReference type="InterPro" id="IPR020635">
    <property type="entry name" value="Tyr_kinase_cat_dom"/>
</dbReference>
<dbReference type="Gene3D" id="1.10.510.10">
    <property type="entry name" value="Transferase(Phosphotransferase) domain 1"/>
    <property type="match status" value="2"/>
</dbReference>
<evidence type="ECO:0000313" key="21">
    <source>
        <dbReference type="EMBL" id="TNM95706.1"/>
    </source>
</evidence>
<feature type="signal peptide" evidence="18">
    <location>
        <begin position="1"/>
        <end position="19"/>
    </location>
</feature>
<evidence type="ECO:0000259" key="19">
    <source>
        <dbReference type="PROSITE" id="PS50835"/>
    </source>
</evidence>
<keyword evidence="6 18" id="KW-0732">Signal</keyword>
<comment type="caution">
    <text evidence="21">The sequence shown here is derived from an EMBL/GenBank/DDBJ whole genome shotgun (WGS) entry which is preliminary data.</text>
</comment>
<dbReference type="InterPro" id="IPR013098">
    <property type="entry name" value="Ig_I-set"/>
</dbReference>
<evidence type="ECO:0008006" key="23">
    <source>
        <dbReference type="Google" id="ProtNLM"/>
    </source>
</evidence>
<dbReference type="FunFam" id="2.60.40.10:FF:000484">
    <property type="entry name" value="Tyrosine-protein kinase receptor TYRO3"/>
    <property type="match status" value="1"/>
</dbReference>
<evidence type="ECO:0000256" key="16">
    <source>
        <dbReference type="SAM" id="MobiDB-lite"/>
    </source>
</evidence>
<dbReference type="FunFam" id="1.10.510.10:FF:001346">
    <property type="entry name" value="Uncharacterized protein"/>
    <property type="match status" value="1"/>
</dbReference>
<evidence type="ECO:0000259" key="20">
    <source>
        <dbReference type="PROSITE" id="PS50853"/>
    </source>
</evidence>
<name>A0A4Z2BVT7_9TELE</name>
<dbReference type="InterPro" id="IPR001245">
    <property type="entry name" value="Ser-Thr/Tyr_kinase_cat_dom"/>
</dbReference>
<feature type="domain" description="Ig-like" evidence="19">
    <location>
        <begin position="22"/>
        <end position="113"/>
    </location>
</feature>
<feature type="domain" description="Ig-like" evidence="19">
    <location>
        <begin position="118"/>
        <end position="193"/>
    </location>
</feature>
<proteinExistence type="inferred from homology"/>
<dbReference type="PIRSF" id="PIRSF000615">
    <property type="entry name" value="TyrPK_CSF1-R"/>
    <property type="match status" value="1"/>
</dbReference>
<dbReference type="SUPFAM" id="SSF49265">
    <property type="entry name" value="Fibronectin type III"/>
    <property type="match status" value="1"/>
</dbReference>
<keyword evidence="8" id="KW-0547">Nucleotide-binding</keyword>
<dbReference type="GO" id="GO:0007169">
    <property type="term" value="P:cell surface receptor protein tyrosine kinase signaling pathway"/>
    <property type="evidence" value="ECO:0007669"/>
    <property type="project" value="TreeGrafter"/>
</dbReference>
<dbReference type="InterPro" id="IPR003599">
    <property type="entry name" value="Ig_sub"/>
</dbReference>
<dbReference type="EMBL" id="SWLE01000010">
    <property type="protein sequence ID" value="TNM95706.1"/>
    <property type="molecule type" value="Genomic_DNA"/>
</dbReference>
<evidence type="ECO:0000256" key="11">
    <source>
        <dbReference type="ARBA" id="ARBA00023136"/>
    </source>
</evidence>
<evidence type="ECO:0000256" key="1">
    <source>
        <dbReference type="ARBA" id="ARBA00004251"/>
    </source>
</evidence>